<evidence type="ECO:0000313" key="1">
    <source>
        <dbReference type="Ensembl" id="ENSSRHP00000021870.1"/>
    </source>
</evidence>
<reference evidence="1" key="1">
    <citation type="submission" date="2025-08" db="UniProtKB">
        <authorList>
            <consortium name="Ensembl"/>
        </authorList>
    </citation>
    <scope>IDENTIFICATION</scope>
</reference>
<dbReference type="Proteomes" id="UP000472270">
    <property type="component" value="Unassembled WGS sequence"/>
</dbReference>
<dbReference type="AlphaFoldDB" id="A0A673H5Q0"/>
<protein>
    <submittedName>
        <fullName evidence="1">Siaz-interacting nuclear protein</fullName>
    </submittedName>
</protein>
<organism evidence="1 2">
    <name type="scientific">Sinocyclocheilus rhinocerous</name>
    <dbReference type="NCBI Taxonomy" id="307959"/>
    <lineage>
        <taxon>Eukaryota</taxon>
        <taxon>Metazoa</taxon>
        <taxon>Chordata</taxon>
        <taxon>Craniata</taxon>
        <taxon>Vertebrata</taxon>
        <taxon>Euteleostomi</taxon>
        <taxon>Actinopterygii</taxon>
        <taxon>Neopterygii</taxon>
        <taxon>Teleostei</taxon>
        <taxon>Ostariophysi</taxon>
        <taxon>Cypriniformes</taxon>
        <taxon>Cyprinidae</taxon>
        <taxon>Cyprininae</taxon>
        <taxon>Sinocyclocheilus</taxon>
    </lineage>
</organism>
<accession>A0A673H5Q0</accession>
<name>A0A673H5Q0_9TELE</name>
<keyword evidence="2" id="KW-1185">Reference proteome</keyword>
<dbReference type="Ensembl" id="ENSSRHT00000022549.1">
    <property type="protein sequence ID" value="ENSSRHP00000021870.1"/>
    <property type="gene ID" value="ENSSRHG00000011626.1"/>
</dbReference>
<sequence length="151" mass="17788">MAQHNAAQSPSDTETDKGYMHVFKRRQPLMFSPKRRYALAVITPLQKQDSCETDDRSSGAFSSAHANNRTEMPYELLSPIYEIPWRVAHFQPFSFDARDAAQKVEHERRLQEMRQLQEQQWRSTFKAHPIRRYKPLVQLRGQSQNNSQQLK</sequence>
<evidence type="ECO:0000313" key="2">
    <source>
        <dbReference type="Proteomes" id="UP000472270"/>
    </source>
</evidence>
<reference evidence="1" key="2">
    <citation type="submission" date="2025-09" db="UniProtKB">
        <authorList>
            <consortium name="Ensembl"/>
        </authorList>
    </citation>
    <scope>IDENTIFICATION</scope>
</reference>
<proteinExistence type="predicted"/>